<evidence type="ECO:0000256" key="1">
    <source>
        <dbReference type="ARBA" id="ARBA00023015"/>
    </source>
</evidence>
<evidence type="ECO:0000256" key="3">
    <source>
        <dbReference type="ARBA" id="ARBA00023163"/>
    </source>
</evidence>
<dbReference type="PROSITE" id="PS50977">
    <property type="entry name" value="HTH_TETR_2"/>
    <property type="match status" value="1"/>
</dbReference>
<dbReference type="RefSeq" id="WP_277831925.1">
    <property type="nucleotide sequence ID" value="NZ_JAAIVF010000002.1"/>
</dbReference>
<proteinExistence type="predicted"/>
<reference evidence="6" key="1">
    <citation type="submission" date="2022-08" db="EMBL/GenBank/DDBJ databases">
        <title>Genome analysis of Corynebacteriales strain.</title>
        <authorList>
            <person name="Lee S.D."/>
        </authorList>
    </citation>
    <scope>NUCLEOTIDE SEQUENCE</scope>
    <source>
        <strain evidence="6">D3-21</strain>
    </source>
</reference>
<evidence type="ECO:0000259" key="5">
    <source>
        <dbReference type="PROSITE" id="PS50977"/>
    </source>
</evidence>
<keyword evidence="1" id="KW-0805">Transcription regulation</keyword>
<dbReference type="Pfam" id="PF17939">
    <property type="entry name" value="TetR_C_30"/>
    <property type="match status" value="1"/>
</dbReference>
<keyword evidence="3" id="KW-0804">Transcription</keyword>
<name>A0A9X4M8C1_9ACTN</name>
<evidence type="ECO:0000256" key="2">
    <source>
        <dbReference type="ARBA" id="ARBA00023125"/>
    </source>
</evidence>
<evidence type="ECO:0000313" key="6">
    <source>
        <dbReference type="EMBL" id="MDG3017193.1"/>
    </source>
</evidence>
<comment type="caution">
    <text evidence="6">The sequence shown here is derived from an EMBL/GenBank/DDBJ whole genome shotgun (WGS) entry which is preliminary data.</text>
</comment>
<dbReference type="PANTHER" id="PTHR30055:SF234">
    <property type="entry name" value="HTH-TYPE TRANSCRIPTIONAL REGULATOR BETI"/>
    <property type="match status" value="1"/>
</dbReference>
<keyword evidence="7" id="KW-1185">Reference proteome</keyword>
<dbReference type="Pfam" id="PF00440">
    <property type="entry name" value="TetR_N"/>
    <property type="match status" value="1"/>
</dbReference>
<dbReference type="GO" id="GO:0003700">
    <property type="term" value="F:DNA-binding transcription factor activity"/>
    <property type="evidence" value="ECO:0007669"/>
    <property type="project" value="TreeGrafter"/>
</dbReference>
<feature type="DNA-binding region" description="H-T-H motif" evidence="4">
    <location>
        <begin position="27"/>
        <end position="46"/>
    </location>
</feature>
<evidence type="ECO:0000313" key="7">
    <source>
        <dbReference type="Proteomes" id="UP001152755"/>
    </source>
</evidence>
<dbReference type="GO" id="GO:0000976">
    <property type="term" value="F:transcription cis-regulatory region binding"/>
    <property type="evidence" value="ECO:0007669"/>
    <property type="project" value="TreeGrafter"/>
</dbReference>
<organism evidence="6 7">
    <name type="scientific">Speluncibacter jeojiensis</name>
    <dbReference type="NCBI Taxonomy" id="2710754"/>
    <lineage>
        <taxon>Bacteria</taxon>
        <taxon>Bacillati</taxon>
        <taxon>Actinomycetota</taxon>
        <taxon>Actinomycetes</taxon>
        <taxon>Mycobacteriales</taxon>
        <taxon>Speluncibacteraceae</taxon>
        <taxon>Speluncibacter</taxon>
    </lineage>
</organism>
<feature type="domain" description="HTH tetR-type" evidence="5">
    <location>
        <begin position="4"/>
        <end position="64"/>
    </location>
</feature>
<dbReference type="InterPro" id="IPR050109">
    <property type="entry name" value="HTH-type_TetR-like_transc_reg"/>
</dbReference>
<protein>
    <submittedName>
        <fullName evidence="6">TetR family transcriptional regulator</fullName>
    </submittedName>
</protein>
<dbReference type="Proteomes" id="UP001152755">
    <property type="component" value="Unassembled WGS sequence"/>
</dbReference>
<dbReference type="InterPro" id="IPR041586">
    <property type="entry name" value="PsrA_TetR_C"/>
</dbReference>
<dbReference type="InterPro" id="IPR001647">
    <property type="entry name" value="HTH_TetR"/>
</dbReference>
<dbReference type="AlphaFoldDB" id="A0A9X4M8C1"/>
<dbReference type="Gene3D" id="1.10.357.10">
    <property type="entry name" value="Tetracycline Repressor, domain 2"/>
    <property type="match status" value="1"/>
</dbReference>
<accession>A0A9X4M8C1</accession>
<dbReference type="EMBL" id="JANRHA010000028">
    <property type="protein sequence ID" value="MDG3017193.1"/>
    <property type="molecule type" value="Genomic_DNA"/>
</dbReference>
<sequence>MTSPDARERILLAGERLIAERGVEVPLREVAAAAGQRNNSAVHYHFGSRDGLIQAILDRRQTSLEARQLALLAEHEDSGGDDDPASLVEIMVRPMLEIPYADGSTHYARFLEQVRPHRVIVRAQLSVERWPAIRIVMTRLHRALAPMPDPLRRRRITAMATAMFALLADHERADAGEAAGADRSGADDLVAMLVGMLTAPSPATTGSDLPKH</sequence>
<keyword evidence="2 4" id="KW-0238">DNA-binding</keyword>
<dbReference type="PANTHER" id="PTHR30055">
    <property type="entry name" value="HTH-TYPE TRANSCRIPTIONAL REGULATOR RUTR"/>
    <property type="match status" value="1"/>
</dbReference>
<dbReference type="InterPro" id="IPR009057">
    <property type="entry name" value="Homeodomain-like_sf"/>
</dbReference>
<evidence type="ECO:0000256" key="4">
    <source>
        <dbReference type="PROSITE-ProRule" id="PRU00335"/>
    </source>
</evidence>
<gene>
    <name evidence="6" type="ORF">NVS88_21795</name>
</gene>
<dbReference type="SUPFAM" id="SSF46689">
    <property type="entry name" value="Homeodomain-like"/>
    <property type="match status" value="1"/>
</dbReference>